<dbReference type="Gene3D" id="3.30.9.10">
    <property type="entry name" value="D-Amino Acid Oxidase, subunit A, domain 2"/>
    <property type="match status" value="1"/>
</dbReference>
<reference evidence="10 11" key="1">
    <citation type="submission" date="2016-07" db="EMBL/GenBank/DDBJ databases">
        <title>Pervasive Adenine N6-methylation of Active Genes in Fungi.</title>
        <authorList>
            <consortium name="DOE Joint Genome Institute"/>
            <person name="Mondo S.J."/>
            <person name="Dannebaum R.O."/>
            <person name="Kuo R.C."/>
            <person name="Labutti K."/>
            <person name="Haridas S."/>
            <person name="Kuo A."/>
            <person name="Salamov A."/>
            <person name="Ahrendt S.R."/>
            <person name="Lipzen A."/>
            <person name="Sullivan W."/>
            <person name="Andreopoulos W.B."/>
            <person name="Clum A."/>
            <person name="Lindquist E."/>
            <person name="Daum C."/>
            <person name="Ramamoorthy G.K."/>
            <person name="Gryganskyi A."/>
            <person name="Culley D."/>
            <person name="Magnuson J.K."/>
            <person name="James T.Y."/>
            <person name="O'Malley M.A."/>
            <person name="Stajich J.E."/>
            <person name="Spatafora J.W."/>
            <person name="Visel A."/>
            <person name="Grigoriev I.V."/>
        </authorList>
    </citation>
    <scope>NUCLEOTIDE SEQUENCE [LARGE SCALE GENOMIC DNA]</scope>
    <source>
        <strain evidence="10 11">NRRL 3301</strain>
    </source>
</reference>
<sequence length="380" mass="42010">MLRSGCRAFTTNAVIEIDNVVIGAGVIGLALARKLATARPDESTLLLEKHLRPGEETSSRNSQVIHAGIYYPEDSLKTKLCIKGKLALYDLLDKAGLPYRNIGKWVVAQDADQQHYLETLHAKAQRLGVPTHFLDHPTHQTIEPLVKARAILVSPTTGIVDVHRYMDYLAQDYQDHGGIVALSTPVQGLRFADGLYQLRTPEATVVARRVFNCAGLYADQVADWLLPGKYRLHYARGHYYTSPGLRMDRLIYPCPEKNLAGLGTHLTIDLAGQVRFGPDVQYIDSPTDYHVPEHPPDQFLPAIQSYLQVDDALRLLPDYAGIRPKLAGPGEPFRDFLIHHEAPDGFPGLYTLMGIESPGLTSSLAIADHVHDLIQSSSTS</sequence>
<evidence type="ECO:0000256" key="3">
    <source>
        <dbReference type="ARBA" id="ARBA00022827"/>
    </source>
</evidence>
<comment type="caution">
    <text evidence="10">The sequence shown here is derived from an EMBL/GenBank/DDBJ whole genome shotgun (WGS) entry which is preliminary data.</text>
</comment>
<dbReference type="InterPro" id="IPR036188">
    <property type="entry name" value="FAD/NAD-bd_sf"/>
</dbReference>
<evidence type="ECO:0000313" key="10">
    <source>
        <dbReference type="EMBL" id="ORX62775.1"/>
    </source>
</evidence>
<comment type="similarity">
    <text evidence="6">Belongs to the L2HGDH family.</text>
</comment>
<comment type="cofactor">
    <cofactor evidence="1">
        <name>FAD</name>
        <dbReference type="ChEBI" id="CHEBI:57692"/>
    </cofactor>
</comment>
<dbReference type="GO" id="GO:0047545">
    <property type="term" value="F:(S)-2-hydroxyglutarate dehydrogenase activity"/>
    <property type="evidence" value="ECO:0007669"/>
    <property type="project" value="UniProtKB-EC"/>
</dbReference>
<evidence type="ECO:0000256" key="7">
    <source>
        <dbReference type="ARBA" id="ARBA00038878"/>
    </source>
</evidence>
<name>A0A1X2GXM0_9FUNG</name>
<dbReference type="PANTHER" id="PTHR43104">
    <property type="entry name" value="L-2-HYDROXYGLUTARATE DEHYDROGENASE, MITOCHONDRIAL"/>
    <property type="match status" value="1"/>
</dbReference>
<feature type="domain" description="FAD dependent oxidoreductase" evidence="9">
    <location>
        <begin position="20"/>
        <end position="372"/>
    </location>
</feature>
<dbReference type="SUPFAM" id="SSF51905">
    <property type="entry name" value="FAD/NAD(P)-binding domain"/>
    <property type="match status" value="1"/>
</dbReference>
<protein>
    <recommendedName>
        <fullName evidence="8">L-2-hydroxyglutarate dehydrogenase, mitochondrial</fullName>
        <ecNumber evidence="7">1.1.99.2</ecNumber>
    </recommendedName>
</protein>
<dbReference type="AlphaFoldDB" id="A0A1X2GXM0"/>
<dbReference type="OrthoDB" id="498204at2759"/>
<organism evidence="10 11">
    <name type="scientific">Hesseltinella vesiculosa</name>
    <dbReference type="NCBI Taxonomy" id="101127"/>
    <lineage>
        <taxon>Eukaryota</taxon>
        <taxon>Fungi</taxon>
        <taxon>Fungi incertae sedis</taxon>
        <taxon>Mucoromycota</taxon>
        <taxon>Mucoromycotina</taxon>
        <taxon>Mucoromycetes</taxon>
        <taxon>Mucorales</taxon>
        <taxon>Cunninghamellaceae</taxon>
        <taxon>Hesseltinella</taxon>
    </lineage>
</organism>
<keyword evidence="3" id="KW-0274">FAD</keyword>
<feature type="non-terminal residue" evidence="10">
    <location>
        <position position="1"/>
    </location>
</feature>
<evidence type="ECO:0000256" key="2">
    <source>
        <dbReference type="ARBA" id="ARBA00022630"/>
    </source>
</evidence>
<dbReference type="PANTHER" id="PTHR43104:SF4">
    <property type="entry name" value="L-2-HYDROXYGLUTARATE DEHYDROGENASE, MITOCHONDRIAL"/>
    <property type="match status" value="1"/>
</dbReference>
<dbReference type="STRING" id="101127.A0A1X2GXM0"/>
<comment type="catalytic activity">
    <reaction evidence="5">
        <text>(S)-2-hydroxyglutarate + A = 2-oxoglutarate + AH2</text>
        <dbReference type="Rhea" id="RHEA:21252"/>
        <dbReference type="ChEBI" id="CHEBI:13193"/>
        <dbReference type="ChEBI" id="CHEBI:16782"/>
        <dbReference type="ChEBI" id="CHEBI:16810"/>
        <dbReference type="ChEBI" id="CHEBI:17499"/>
        <dbReference type="EC" id="1.1.99.2"/>
    </reaction>
</comment>
<dbReference type="Pfam" id="PF01266">
    <property type="entry name" value="DAO"/>
    <property type="match status" value="1"/>
</dbReference>
<gene>
    <name evidence="10" type="ORF">DM01DRAFT_1403222</name>
</gene>
<keyword evidence="4" id="KW-0560">Oxidoreductase</keyword>
<keyword evidence="11" id="KW-1185">Reference proteome</keyword>
<dbReference type="Proteomes" id="UP000242146">
    <property type="component" value="Unassembled WGS sequence"/>
</dbReference>
<evidence type="ECO:0000256" key="1">
    <source>
        <dbReference type="ARBA" id="ARBA00001974"/>
    </source>
</evidence>
<dbReference type="Gene3D" id="3.50.50.60">
    <property type="entry name" value="FAD/NAD(P)-binding domain"/>
    <property type="match status" value="1"/>
</dbReference>
<keyword evidence="2" id="KW-0285">Flavoprotein</keyword>
<dbReference type="EC" id="1.1.99.2" evidence="7"/>
<accession>A0A1X2GXM0</accession>
<evidence type="ECO:0000256" key="4">
    <source>
        <dbReference type="ARBA" id="ARBA00023002"/>
    </source>
</evidence>
<evidence type="ECO:0000256" key="5">
    <source>
        <dbReference type="ARBA" id="ARBA00036066"/>
    </source>
</evidence>
<evidence type="ECO:0000313" key="11">
    <source>
        <dbReference type="Proteomes" id="UP000242146"/>
    </source>
</evidence>
<dbReference type="InterPro" id="IPR006076">
    <property type="entry name" value="FAD-dep_OxRdtase"/>
</dbReference>
<proteinExistence type="inferred from homology"/>
<evidence type="ECO:0000259" key="9">
    <source>
        <dbReference type="Pfam" id="PF01266"/>
    </source>
</evidence>
<evidence type="ECO:0000256" key="6">
    <source>
        <dbReference type="ARBA" id="ARBA00037941"/>
    </source>
</evidence>
<evidence type="ECO:0000256" key="8">
    <source>
        <dbReference type="ARBA" id="ARBA00041137"/>
    </source>
</evidence>
<dbReference type="EMBL" id="MCGT01000001">
    <property type="protein sequence ID" value="ORX62775.1"/>
    <property type="molecule type" value="Genomic_DNA"/>
</dbReference>